<evidence type="ECO:0000313" key="6">
    <source>
        <dbReference type="EMBL" id="KAB5590318.1"/>
    </source>
</evidence>
<dbReference type="GO" id="GO:1990481">
    <property type="term" value="P:mRNA pseudouridine synthesis"/>
    <property type="evidence" value="ECO:0007669"/>
    <property type="project" value="TreeGrafter"/>
</dbReference>
<dbReference type="GO" id="GO:0005634">
    <property type="term" value="C:nucleus"/>
    <property type="evidence" value="ECO:0007669"/>
    <property type="project" value="TreeGrafter"/>
</dbReference>
<accession>A0A5N5QFR4</accession>
<organism evidence="6 7">
    <name type="scientific">Ceratobasidium theobromae</name>
    <dbReference type="NCBI Taxonomy" id="1582974"/>
    <lineage>
        <taxon>Eukaryota</taxon>
        <taxon>Fungi</taxon>
        <taxon>Dikarya</taxon>
        <taxon>Basidiomycota</taxon>
        <taxon>Agaricomycotina</taxon>
        <taxon>Agaricomycetes</taxon>
        <taxon>Cantharellales</taxon>
        <taxon>Ceratobasidiaceae</taxon>
        <taxon>Ceratobasidium</taxon>
    </lineage>
</organism>
<dbReference type="OrthoDB" id="25767at2759"/>
<evidence type="ECO:0000256" key="4">
    <source>
        <dbReference type="SAM" id="MobiDB-lite"/>
    </source>
</evidence>
<keyword evidence="3" id="KW-0413">Isomerase</keyword>
<keyword evidence="2" id="KW-0819">tRNA processing</keyword>
<evidence type="ECO:0000256" key="1">
    <source>
        <dbReference type="ARBA" id="ARBA00009375"/>
    </source>
</evidence>
<dbReference type="Gene3D" id="3.30.70.660">
    <property type="entry name" value="Pseudouridine synthase I, catalytic domain, C-terminal subdomain"/>
    <property type="match status" value="1"/>
</dbReference>
<dbReference type="GO" id="GO:0009982">
    <property type="term" value="F:pseudouridine synthase activity"/>
    <property type="evidence" value="ECO:0007669"/>
    <property type="project" value="InterPro"/>
</dbReference>
<dbReference type="GO" id="GO:0031119">
    <property type="term" value="P:tRNA pseudouridine synthesis"/>
    <property type="evidence" value="ECO:0007669"/>
    <property type="project" value="TreeGrafter"/>
</dbReference>
<dbReference type="InterPro" id="IPR001406">
    <property type="entry name" value="PsdUridine_synth_TruA"/>
</dbReference>
<dbReference type="GO" id="GO:0003723">
    <property type="term" value="F:RNA binding"/>
    <property type="evidence" value="ECO:0007669"/>
    <property type="project" value="InterPro"/>
</dbReference>
<protein>
    <recommendedName>
        <fullName evidence="5">Pseudouridine synthase I TruA alpha/beta domain-containing protein</fullName>
    </recommendedName>
</protein>
<dbReference type="SUPFAM" id="SSF55120">
    <property type="entry name" value="Pseudouridine synthase"/>
    <property type="match status" value="1"/>
</dbReference>
<comment type="caution">
    <text evidence="6">The sequence shown here is derived from an EMBL/GenBank/DDBJ whole genome shotgun (WGS) entry which is preliminary data.</text>
</comment>
<dbReference type="GO" id="GO:0005737">
    <property type="term" value="C:cytoplasm"/>
    <property type="evidence" value="ECO:0007669"/>
    <property type="project" value="TreeGrafter"/>
</dbReference>
<evidence type="ECO:0000313" key="7">
    <source>
        <dbReference type="Proteomes" id="UP000383932"/>
    </source>
</evidence>
<dbReference type="EMBL" id="SSOP01000178">
    <property type="protein sequence ID" value="KAB5590318.1"/>
    <property type="molecule type" value="Genomic_DNA"/>
</dbReference>
<dbReference type="InterPro" id="IPR020097">
    <property type="entry name" value="PsdUridine_synth_TruA_a/b_dom"/>
</dbReference>
<dbReference type="InterPro" id="IPR020103">
    <property type="entry name" value="PsdUridine_synth_cat_dom_sf"/>
</dbReference>
<dbReference type="PANTHER" id="PTHR11142">
    <property type="entry name" value="PSEUDOURIDYLATE SYNTHASE"/>
    <property type="match status" value="1"/>
</dbReference>
<dbReference type="Pfam" id="PF01416">
    <property type="entry name" value="PseudoU_synth_1"/>
    <property type="match status" value="1"/>
</dbReference>
<comment type="similarity">
    <text evidence="1">Belongs to the tRNA pseudouridine synthase TruA family.</text>
</comment>
<reference evidence="6 7" key="1">
    <citation type="journal article" date="2019" name="Fungal Biol. Biotechnol.">
        <title>Draft genome sequence of fastidious pathogen Ceratobasidium theobromae, which causes vascular-streak dieback in Theobroma cacao.</title>
        <authorList>
            <person name="Ali S.S."/>
            <person name="Asman A."/>
            <person name="Shao J."/>
            <person name="Firmansyah A.P."/>
            <person name="Susilo A.W."/>
            <person name="Rosmana A."/>
            <person name="McMahon P."/>
            <person name="Junaid M."/>
            <person name="Guest D."/>
            <person name="Kheng T.Y."/>
            <person name="Meinhardt L.W."/>
            <person name="Bailey B.A."/>
        </authorList>
    </citation>
    <scope>NUCLEOTIDE SEQUENCE [LARGE SCALE GENOMIC DNA]</scope>
    <source>
        <strain evidence="6 7">CT2</strain>
    </source>
</reference>
<name>A0A5N5QFR4_9AGAM</name>
<dbReference type="InterPro" id="IPR020094">
    <property type="entry name" value="TruA/RsuA/RluB/E/F_N"/>
</dbReference>
<dbReference type="Gene3D" id="3.30.70.580">
    <property type="entry name" value="Pseudouridine synthase I, catalytic domain, N-terminal subdomain"/>
    <property type="match status" value="1"/>
</dbReference>
<dbReference type="InterPro" id="IPR020095">
    <property type="entry name" value="PsdUridine_synth_TruA_C"/>
</dbReference>
<gene>
    <name evidence="6" type="ORF">CTheo_6233</name>
</gene>
<dbReference type="HAMAP" id="MF_00171">
    <property type="entry name" value="TruA"/>
    <property type="match status" value="1"/>
</dbReference>
<feature type="region of interest" description="Disordered" evidence="4">
    <location>
        <begin position="1"/>
        <end position="21"/>
    </location>
</feature>
<sequence>MRTAARRALERAMTSTQTPRTKLEDLSKEDLIARIYALEAQLPPQPSQRRPQELYPFPFDKHPKRKIALKFCYAGWEYNGLAAQSQPTPLPTVEQVLFDALVNTRLVDPVGGMEGCGWSRCGRTDRGVSAAGQVVSLVLRSALGEKPVRPKNEAVLEPLGGSMFTEGNDESTLPLDIASSGSSRASSPKLAESPKRELAYIHMINRVLPPTIRVLAWSPVADTFDARFSCQYRHYKYFFARGGKIGQGGLDIAAMRDAAWRLVGEHDFRNFCKLDPSKQIENFSRRVLGAWIERVDQDKSGSSPVFQSKQDGGSDEDIFVFNLKGTAFLWHQVRCIMAVLFLVGSRLESPSVIDALLHTSSTSSKGRLFSDLDSTVAFASNVPVESKPNYTMADALPLVLWDCGYNPDDVQWQTDSDVESKDGVVFDRERTHNFWYQLYSIWARDRIQATMQSYFLRAAEAFYPSPASSQGMALGTPRTPADGLVRINTGGGAFRHTTRYIPILELERGERAEAANQRWKEGAVGKRKTAKRGVKAEGLDV</sequence>
<dbReference type="Proteomes" id="UP000383932">
    <property type="component" value="Unassembled WGS sequence"/>
</dbReference>
<evidence type="ECO:0000259" key="5">
    <source>
        <dbReference type="Pfam" id="PF01416"/>
    </source>
</evidence>
<keyword evidence="7" id="KW-1185">Reference proteome</keyword>
<dbReference type="AlphaFoldDB" id="A0A5N5QFR4"/>
<evidence type="ECO:0000256" key="3">
    <source>
        <dbReference type="ARBA" id="ARBA00023235"/>
    </source>
</evidence>
<dbReference type="CDD" id="cd02569">
    <property type="entry name" value="PseudoU_synth_ScPus3"/>
    <property type="match status" value="1"/>
</dbReference>
<proteinExistence type="inferred from homology"/>
<dbReference type="PANTHER" id="PTHR11142:SF5">
    <property type="entry name" value="TRNA PSEUDOURIDINE(38_39) SYNTHASE"/>
    <property type="match status" value="1"/>
</dbReference>
<feature type="domain" description="Pseudouridine synthase I TruA alpha/beta" evidence="5">
    <location>
        <begin position="258"/>
        <end position="364"/>
    </location>
</feature>
<dbReference type="InterPro" id="IPR041707">
    <property type="entry name" value="Pus3-like"/>
</dbReference>
<evidence type="ECO:0000256" key="2">
    <source>
        <dbReference type="ARBA" id="ARBA00022694"/>
    </source>
</evidence>